<protein>
    <submittedName>
        <fullName evidence="3">Uncharacterized protein</fullName>
    </submittedName>
</protein>
<feature type="compositionally biased region" description="Low complexity" evidence="1">
    <location>
        <begin position="154"/>
        <end position="174"/>
    </location>
</feature>
<dbReference type="OrthoDB" id="3042724at2759"/>
<feature type="region of interest" description="Disordered" evidence="1">
    <location>
        <begin position="246"/>
        <end position="265"/>
    </location>
</feature>
<name>A0A8H6YKL7_9AGAR</name>
<feature type="compositionally biased region" description="Polar residues" evidence="1">
    <location>
        <begin position="182"/>
        <end position="191"/>
    </location>
</feature>
<evidence type="ECO:0000256" key="2">
    <source>
        <dbReference type="SAM" id="SignalP"/>
    </source>
</evidence>
<feature type="signal peptide" evidence="2">
    <location>
        <begin position="1"/>
        <end position="22"/>
    </location>
</feature>
<reference evidence="3" key="1">
    <citation type="submission" date="2020-05" db="EMBL/GenBank/DDBJ databases">
        <title>Mycena genomes resolve the evolution of fungal bioluminescence.</title>
        <authorList>
            <person name="Tsai I.J."/>
        </authorList>
    </citation>
    <scope>NUCLEOTIDE SEQUENCE</scope>
    <source>
        <strain evidence="3">CCC161011</strain>
    </source>
</reference>
<feature type="chain" id="PRO_5034078228" evidence="2">
    <location>
        <begin position="23"/>
        <end position="265"/>
    </location>
</feature>
<dbReference type="Proteomes" id="UP000620124">
    <property type="component" value="Unassembled WGS sequence"/>
</dbReference>
<gene>
    <name evidence="3" type="ORF">MVEN_00690100</name>
</gene>
<proteinExistence type="predicted"/>
<evidence type="ECO:0000313" key="3">
    <source>
        <dbReference type="EMBL" id="KAF7359660.1"/>
    </source>
</evidence>
<evidence type="ECO:0000256" key="1">
    <source>
        <dbReference type="SAM" id="MobiDB-lite"/>
    </source>
</evidence>
<dbReference type="EMBL" id="JACAZI010000005">
    <property type="protein sequence ID" value="KAF7359660.1"/>
    <property type="molecule type" value="Genomic_DNA"/>
</dbReference>
<keyword evidence="2" id="KW-0732">Signal</keyword>
<dbReference type="AlphaFoldDB" id="A0A8H6YKL7"/>
<keyword evidence="4" id="KW-1185">Reference proteome</keyword>
<evidence type="ECO:0000313" key="4">
    <source>
        <dbReference type="Proteomes" id="UP000620124"/>
    </source>
</evidence>
<accession>A0A8H6YKL7</accession>
<comment type="caution">
    <text evidence="3">The sequence shown here is derived from an EMBL/GenBank/DDBJ whole genome shotgun (WGS) entry which is preliminary data.</text>
</comment>
<organism evidence="3 4">
    <name type="scientific">Mycena venus</name>
    <dbReference type="NCBI Taxonomy" id="2733690"/>
    <lineage>
        <taxon>Eukaryota</taxon>
        <taxon>Fungi</taxon>
        <taxon>Dikarya</taxon>
        <taxon>Basidiomycota</taxon>
        <taxon>Agaricomycotina</taxon>
        <taxon>Agaricomycetes</taxon>
        <taxon>Agaricomycetidae</taxon>
        <taxon>Agaricales</taxon>
        <taxon>Marasmiineae</taxon>
        <taxon>Mycenaceae</taxon>
        <taxon>Mycena</taxon>
    </lineage>
</organism>
<feature type="region of interest" description="Disordered" evidence="1">
    <location>
        <begin position="145"/>
        <end position="201"/>
    </location>
</feature>
<sequence>MALLSRFLLASLALTLVSSAAGSSRGELFEPLTPYVKALHARRQSVIGGLLRARQGCDIGESECGVDGCCDIGTSCCSGQGCCPLSTVCDGNGCCPIGKVCSGDSGQCAISTQVNCPDGNGCCDSVSDCATDANGPFCQDEGGGGGGGGGGGSPTATTTKKTTTTPTTKLTITTDETETTEHNSSPTHTVGGNSGDDTPIVTPTKSAANTFSTGTALGATSAPTDAAGGGPSLRRHGWFCDDHSHFPANSGRAERIRSHSTRCLK</sequence>